<evidence type="ECO:0000313" key="7">
    <source>
        <dbReference type="Proteomes" id="UP001058713"/>
    </source>
</evidence>
<feature type="domain" description="HTH araC/xylS-type" evidence="5">
    <location>
        <begin position="195"/>
        <end position="293"/>
    </location>
</feature>
<evidence type="ECO:0000256" key="4">
    <source>
        <dbReference type="ARBA" id="ARBA00023163"/>
    </source>
</evidence>
<gene>
    <name evidence="6" type="ORF">K3721_02960</name>
</gene>
<keyword evidence="3" id="KW-0010">Activator</keyword>
<dbReference type="PANTHER" id="PTHR43280">
    <property type="entry name" value="ARAC-FAMILY TRANSCRIPTIONAL REGULATOR"/>
    <property type="match status" value="1"/>
</dbReference>
<dbReference type="GO" id="GO:0043565">
    <property type="term" value="F:sequence-specific DNA binding"/>
    <property type="evidence" value="ECO:0007669"/>
    <property type="project" value="InterPro"/>
</dbReference>
<keyword evidence="1" id="KW-0805">Transcription regulation</keyword>
<dbReference type="PRINTS" id="PR00032">
    <property type="entry name" value="HTHARAC"/>
</dbReference>
<dbReference type="EMBL" id="CP081070">
    <property type="protein sequence ID" value="UWQ54510.1"/>
    <property type="molecule type" value="Genomic_DNA"/>
</dbReference>
<dbReference type="InterPro" id="IPR018060">
    <property type="entry name" value="HTH_AraC"/>
</dbReference>
<dbReference type="Pfam" id="PF12833">
    <property type="entry name" value="HTH_18"/>
    <property type="match status" value="1"/>
</dbReference>
<dbReference type="AlphaFoldDB" id="A0A9Q9HLQ9"/>
<dbReference type="CDD" id="cd06999">
    <property type="entry name" value="cupin_HpaA-like_N"/>
    <property type="match status" value="1"/>
</dbReference>
<proteinExistence type="predicted"/>
<dbReference type="InterPro" id="IPR009057">
    <property type="entry name" value="Homeodomain-like_sf"/>
</dbReference>
<organism evidence="6 7">
    <name type="scientific">Leisingera caerulea</name>
    <name type="common">Phaeobacter caeruleus</name>
    <dbReference type="NCBI Taxonomy" id="506591"/>
    <lineage>
        <taxon>Bacteria</taxon>
        <taxon>Pseudomonadati</taxon>
        <taxon>Pseudomonadota</taxon>
        <taxon>Alphaproteobacteria</taxon>
        <taxon>Rhodobacterales</taxon>
        <taxon>Roseobacteraceae</taxon>
        <taxon>Leisingera</taxon>
    </lineage>
</organism>
<dbReference type="KEGG" id="lcae:K3721_02960"/>
<evidence type="ECO:0000256" key="1">
    <source>
        <dbReference type="ARBA" id="ARBA00023015"/>
    </source>
</evidence>
<dbReference type="InterPro" id="IPR047264">
    <property type="entry name" value="Cupin_HpaA-like_N"/>
</dbReference>
<sequence length="298" mass="32745">MDQARQFLYISHVSQSARIDSYNLFGETAELADVLHVETIRARSELHDWELRPHRHARLHQLLVLISGDGAADLDGNRHSLPPPCLINVPRGVVHGFRFGSGTGGWVITLTSDLLDQNLTPGEGVRAPLDLPAVLPLPKGMQDLAERLFHEYRANAFGRAQMLRGLALSLTALAARAVAAGQDTGVQSQGSTLYARFEALVERDFRLRRPLAEYADELAVSPTHLNRIAHQATGQPASALVNARVLREARRLLIYTNLTAAQIAYELGFNDPAHFSRVFAKGTGMPPRKFRQQLAGSG</sequence>
<dbReference type="PROSITE" id="PS01124">
    <property type="entry name" value="HTH_ARAC_FAMILY_2"/>
    <property type="match status" value="1"/>
</dbReference>
<accession>A0A9Q9HLQ9</accession>
<dbReference type="SUPFAM" id="SSF46689">
    <property type="entry name" value="Homeodomain-like"/>
    <property type="match status" value="1"/>
</dbReference>
<dbReference type="GO" id="GO:0003700">
    <property type="term" value="F:DNA-binding transcription factor activity"/>
    <property type="evidence" value="ECO:0007669"/>
    <property type="project" value="InterPro"/>
</dbReference>
<dbReference type="Gene3D" id="1.10.10.60">
    <property type="entry name" value="Homeodomain-like"/>
    <property type="match status" value="1"/>
</dbReference>
<dbReference type="Pfam" id="PF02311">
    <property type="entry name" value="AraC_binding"/>
    <property type="match status" value="1"/>
</dbReference>
<evidence type="ECO:0000259" key="5">
    <source>
        <dbReference type="PROSITE" id="PS01124"/>
    </source>
</evidence>
<protein>
    <submittedName>
        <fullName evidence="6">Helix-turn-helix domain-containing protein</fullName>
    </submittedName>
</protein>
<dbReference type="InterPro" id="IPR014710">
    <property type="entry name" value="RmlC-like_jellyroll"/>
</dbReference>
<dbReference type="Gene3D" id="2.60.120.10">
    <property type="entry name" value="Jelly Rolls"/>
    <property type="match status" value="1"/>
</dbReference>
<dbReference type="PANTHER" id="PTHR43280:SF32">
    <property type="entry name" value="TRANSCRIPTIONAL REGULATORY PROTEIN"/>
    <property type="match status" value="1"/>
</dbReference>
<dbReference type="Proteomes" id="UP001058713">
    <property type="component" value="Chromosome"/>
</dbReference>
<dbReference type="InterPro" id="IPR020449">
    <property type="entry name" value="Tscrpt_reg_AraC-type_HTH"/>
</dbReference>
<dbReference type="SMART" id="SM00342">
    <property type="entry name" value="HTH_ARAC"/>
    <property type="match status" value="1"/>
</dbReference>
<evidence type="ECO:0000256" key="3">
    <source>
        <dbReference type="ARBA" id="ARBA00023159"/>
    </source>
</evidence>
<dbReference type="InterPro" id="IPR011051">
    <property type="entry name" value="RmlC_Cupin_sf"/>
</dbReference>
<dbReference type="SUPFAM" id="SSF51182">
    <property type="entry name" value="RmlC-like cupins"/>
    <property type="match status" value="1"/>
</dbReference>
<keyword evidence="2" id="KW-0238">DNA-binding</keyword>
<evidence type="ECO:0000313" key="6">
    <source>
        <dbReference type="EMBL" id="UWQ54510.1"/>
    </source>
</evidence>
<dbReference type="InterPro" id="IPR003313">
    <property type="entry name" value="AraC-bd"/>
</dbReference>
<name>A0A9Q9HLQ9_LEICA</name>
<reference evidence="6" key="1">
    <citation type="submission" date="2021-08" db="EMBL/GenBank/DDBJ databases">
        <authorList>
            <person name="Nwanade C."/>
            <person name="Wang M."/>
            <person name="Masoudi A."/>
            <person name="Yu Z."/>
            <person name="Liu J."/>
        </authorList>
    </citation>
    <scope>NUCLEOTIDE SEQUENCE</scope>
    <source>
        <strain evidence="6">S122</strain>
    </source>
</reference>
<keyword evidence="4" id="KW-0804">Transcription</keyword>
<evidence type="ECO:0000256" key="2">
    <source>
        <dbReference type="ARBA" id="ARBA00023125"/>
    </source>
</evidence>